<comment type="similarity">
    <text evidence="1">Belongs to the DnaX/STICHEL family.</text>
</comment>
<dbReference type="SMART" id="SM00382">
    <property type="entry name" value="AAA"/>
    <property type="match status" value="1"/>
</dbReference>
<keyword evidence="6" id="KW-0479">Metal-binding</keyword>
<dbReference type="SUPFAM" id="SSF48019">
    <property type="entry name" value="post-AAA+ oligomerization domain-like"/>
    <property type="match status" value="1"/>
</dbReference>
<comment type="caution">
    <text evidence="13">The sequence shown here is derived from an EMBL/GenBank/DDBJ whole genome shotgun (WGS) entry which is preliminary data.</text>
</comment>
<feature type="domain" description="AAA+ ATPase" evidence="12">
    <location>
        <begin position="37"/>
        <end position="183"/>
    </location>
</feature>
<reference evidence="13" key="2">
    <citation type="journal article" date="2021" name="PeerJ">
        <title>Extensive microbial diversity within the chicken gut microbiome revealed by metagenomics and culture.</title>
        <authorList>
            <person name="Gilroy R."/>
            <person name="Ravi A."/>
            <person name="Getino M."/>
            <person name="Pursley I."/>
            <person name="Horton D.L."/>
            <person name="Alikhan N.F."/>
            <person name="Baker D."/>
            <person name="Gharbi K."/>
            <person name="Hall N."/>
            <person name="Watson M."/>
            <person name="Adriaenssens E.M."/>
            <person name="Foster-Nyarko E."/>
            <person name="Jarju S."/>
            <person name="Secka A."/>
            <person name="Antonio M."/>
            <person name="Oren A."/>
            <person name="Chaudhuri R.R."/>
            <person name="La Ragione R."/>
            <person name="Hildebrand F."/>
            <person name="Pallen M.J."/>
        </authorList>
    </citation>
    <scope>NUCLEOTIDE SEQUENCE</scope>
    <source>
        <strain evidence="13">517</strain>
    </source>
</reference>
<dbReference type="GO" id="GO:0003677">
    <property type="term" value="F:DNA binding"/>
    <property type="evidence" value="ECO:0007669"/>
    <property type="project" value="InterPro"/>
</dbReference>
<dbReference type="InterPro" id="IPR003593">
    <property type="entry name" value="AAA+_ATPase"/>
</dbReference>
<comment type="catalytic activity">
    <reaction evidence="11">
        <text>DNA(n) + a 2'-deoxyribonucleoside 5'-triphosphate = DNA(n+1) + diphosphate</text>
        <dbReference type="Rhea" id="RHEA:22508"/>
        <dbReference type="Rhea" id="RHEA-COMP:17339"/>
        <dbReference type="Rhea" id="RHEA-COMP:17340"/>
        <dbReference type="ChEBI" id="CHEBI:33019"/>
        <dbReference type="ChEBI" id="CHEBI:61560"/>
        <dbReference type="ChEBI" id="CHEBI:173112"/>
        <dbReference type="EC" id="2.7.7.7"/>
    </reaction>
</comment>
<protein>
    <recommendedName>
        <fullName evidence="2">DNA-directed DNA polymerase</fullName>
        <ecNumber evidence="2">2.7.7.7</ecNumber>
    </recommendedName>
</protein>
<dbReference type="InterPro" id="IPR050238">
    <property type="entry name" value="DNA_Rep/Repair_Clamp_Loader"/>
</dbReference>
<accession>A0A940ICG8</accession>
<evidence type="ECO:0000256" key="5">
    <source>
        <dbReference type="ARBA" id="ARBA00022705"/>
    </source>
</evidence>
<dbReference type="CDD" id="cd00009">
    <property type="entry name" value="AAA"/>
    <property type="match status" value="1"/>
</dbReference>
<evidence type="ECO:0000313" key="14">
    <source>
        <dbReference type="Proteomes" id="UP000727857"/>
    </source>
</evidence>
<dbReference type="Proteomes" id="UP000727857">
    <property type="component" value="Unassembled WGS sequence"/>
</dbReference>
<dbReference type="GO" id="GO:0046872">
    <property type="term" value="F:metal ion binding"/>
    <property type="evidence" value="ECO:0007669"/>
    <property type="project" value="UniProtKB-KW"/>
</dbReference>
<keyword evidence="7" id="KW-0547">Nucleotide-binding</keyword>
<dbReference type="EMBL" id="JADINF010000081">
    <property type="protein sequence ID" value="MBO8424044.1"/>
    <property type="molecule type" value="Genomic_DNA"/>
</dbReference>
<sequence length="545" mass="59532">MAYVSLYRKYRPATWDKVIGQNHIVTTLVNQIEAGTVGHAYLFTGTRGTGKTSSAKIFARAVNCLNPVHGSPCGKCEVCRALAGSDNIDIIEMDAASNNGVDEIRELKENVQYPPTVGKYKVYIIDEVHMLSASAFNALLKTLEEPPAHVIFILATTEVHKLPQTILSRCMRFDFRLVSKAELTKLLGEIFDDIGYPYEREAAEILAVHGEGSVRDTLSLADMCLSYAPDKLTVAAVLEVLGASDFGTLDALATAILSGDAATILTLTDKVYERGKGLTTLNKELSEFFRELLTVKNVKGYRGGYNDEEYKAVLALADGYDNFRISRAMRLLAGVENALRYSTQPRIIFEAILVQAAEMNTEAGVEALASRVGALEKQLRELEFGGAITVAQPVKPEVNEQKVAELVSSLAKKDTVTEETTVFDSAPVRKSASDKAVRLMGLIITELRESGYGLLYQALRTQEDYELEGKTLTVRVHDAASRTQLTDPAYEGAIAAALKAVTGDAGYTFKCVGELKESGGKAKPEDRMRLVDLFGSKLTEKKQTK</sequence>
<keyword evidence="10" id="KW-0239">DNA-directed DNA polymerase</keyword>
<keyword evidence="3 13" id="KW-0808">Transferase</keyword>
<dbReference type="AlphaFoldDB" id="A0A940ICG8"/>
<dbReference type="Pfam" id="PF22608">
    <property type="entry name" value="DNAX_ATPase_lid"/>
    <property type="match status" value="1"/>
</dbReference>
<evidence type="ECO:0000256" key="1">
    <source>
        <dbReference type="ARBA" id="ARBA00006360"/>
    </source>
</evidence>
<keyword evidence="9" id="KW-0067">ATP-binding</keyword>
<evidence type="ECO:0000256" key="2">
    <source>
        <dbReference type="ARBA" id="ARBA00012417"/>
    </source>
</evidence>
<evidence type="ECO:0000256" key="11">
    <source>
        <dbReference type="ARBA" id="ARBA00049244"/>
    </source>
</evidence>
<dbReference type="PANTHER" id="PTHR11669">
    <property type="entry name" value="REPLICATION FACTOR C / DNA POLYMERASE III GAMMA-TAU SUBUNIT"/>
    <property type="match status" value="1"/>
</dbReference>
<dbReference type="FunFam" id="3.40.50.300:FF:000014">
    <property type="entry name" value="DNA polymerase III subunit gamma/tau"/>
    <property type="match status" value="1"/>
</dbReference>
<dbReference type="SUPFAM" id="SSF52540">
    <property type="entry name" value="P-loop containing nucleoside triphosphate hydrolases"/>
    <property type="match status" value="1"/>
</dbReference>
<dbReference type="GO" id="GO:0005524">
    <property type="term" value="F:ATP binding"/>
    <property type="evidence" value="ECO:0007669"/>
    <property type="project" value="UniProtKB-KW"/>
</dbReference>
<keyword evidence="8" id="KW-0862">Zinc</keyword>
<evidence type="ECO:0000256" key="4">
    <source>
        <dbReference type="ARBA" id="ARBA00022695"/>
    </source>
</evidence>
<evidence type="ECO:0000256" key="3">
    <source>
        <dbReference type="ARBA" id="ARBA00022679"/>
    </source>
</evidence>
<dbReference type="Gene3D" id="1.10.8.60">
    <property type="match status" value="1"/>
</dbReference>
<evidence type="ECO:0000313" key="13">
    <source>
        <dbReference type="EMBL" id="MBO8424044.1"/>
    </source>
</evidence>
<proteinExistence type="inferred from homology"/>
<dbReference type="InterPro" id="IPR022754">
    <property type="entry name" value="DNA_pol_III_gamma-3"/>
</dbReference>
<dbReference type="GO" id="GO:0003887">
    <property type="term" value="F:DNA-directed DNA polymerase activity"/>
    <property type="evidence" value="ECO:0007669"/>
    <property type="project" value="UniProtKB-KW"/>
</dbReference>
<evidence type="ECO:0000256" key="6">
    <source>
        <dbReference type="ARBA" id="ARBA00022723"/>
    </source>
</evidence>
<dbReference type="InterPro" id="IPR045085">
    <property type="entry name" value="HLD_clamp_pol_III_gamma_tau"/>
</dbReference>
<evidence type="ECO:0000256" key="7">
    <source>
        <dbReference type="ARBA" id="ARBA00022741"/>
    </source>
</evidence>
<dbReference type="InterPro" id="IPR008921">
    <property type="entry name" value="DNA_pol3_clamp-load_cplx_C"/>
</dbReference>
<keyword evidence="5" id="KW-0235">DNA replication</keyword>
<dbReference type="NCBIfam" id="NF004046">
    <property type="entry name" value="PRK05563.1"/>
    <property type="match status" value="1"/>
</dbReference>
<name>A0A940ICG8_9FIRM</name>
<dbReference type="EC" id="2.7.7.7" evidence="2"/>
<dbReference type="NCBIfam" id="TIGR02397">
    <property type="entry name" value="dnaX_nterm"/>
    <property type="match status" value="1"/>
</dbReference>
<evidence type="ECO:0000256" key="8">
    <source>
        <dbReference type="ARBA" id="ARBA00022833"/>
    </source>
</evidence>
<dbReference type="PANTHER" id="PTHR11669:SF0">
    <property type="entry name" value="PROTEIN STICHEL-LIKE 2"/>
    <property type="match status" value="1"/>
</dbReference>
<dbReference type="GO" id="GO:0009360">
    <property type="term" value="C:DNA polymerase III complex"/>
    <property type="evidence" value="ECO:0007669"/>
    <property type="project" value="InterPro"/>
</dbReference>
<dbReference type="InterPro" id="IPR027417">
    <property type="entry name" value="P-loop_NTPase"/>
</dbReference>
<evidence type="ECO:0000256" key="10">
    <source>
        <dbReference type="ARBA" id="ARBA00022932"/>
    </source>
</evidence>
<evidence type="ECO:0000256" key="9">
    <source>
        <dbReference type="ARBA" id="ARBA00022840"/>
    </source>
</evidence>
<gene>
    <name evidence="13" type="primary">dnaX</name>
    <name evidence="13" type="ORF">IAB16_03400</name>
</gene>
<dbReference type="Pfam" id="PF13177">
    <property type="entry name" value="DNA_pol3_delta2"/>
    <property type="match status" value="1"/>
</dbReference>
<keyword evidence="4 13" id="KW-0548">Nucleotidyltransferase</keyword>
<organism evidence="13 14">
    <name type="scientific">Candidatus Stercoripulliclostridium pullicola</name>
    <dbReference type="NCBI Taxonomy" id="2840953"/>
    <lineage>
        <taxon>Bacteria</taxon>
        <taxon>Bacillati</taxon>
        <taxon>Bacillota</taxon>
        <taxon>Clostridia</taxon>
        <taxon>Eubacteriales</taxon>
        <taxon>Candidatus Stercoripulliclostridium</taxon>
    </lineage>
</organism>
<evidence type="ECO:0000259" key="12">
    <source>
        <dbReference type="SMART" id="SM00382"/>
    </source>
</evidence>
<dbReference type="Pfam" id="PF12169">
    <property type="entry name" value="DNA_pol3_gamma3"/>
    <property type="match status" value="1"/>
</dbReference>
<dbReference type="Gene3D" id="3.40.50.300">
    <property type="entry name" value="P-loop containing nucleotide triphosphate hydrolases"/>
    <property type="match status" value="1"/>
</dbReference>
<dbReference type="GO" id="GO:0006261">
    <property type="term" value="P:DNA-templated DNA replication"/>
    <property type="evidence" value="ECO:0007669"/>
    <property type="project" value="TreeGrafter"/>
</dbReference>
<dbReference type="InterPro" id="IPR012763">
    <property type="entry name" value="DNA_pol_III_sug/sutau_N"/>
</dbReference>
<dbReference type="Gene3D" id="1.20.272.10">
    <property type="match status" value="1"/>
</dbReference>
<reference evidence="13" key="1">
    <citation type="submission" date="2020-10" db="EMBL/GenBank/DDBJ databases">
        <authorList>
            <person name="Gilroy R."/>
        </authorList>
    </citation>
    <scope>NUCLEOTIDE SEQUENCE</scope>
    <source>
        <strain evidence="13">517</strain>
    </source>
</reference>